<reference evidence="6 7" key="1">
    <citation type="submission" date="2018-10" db="EMBL/GenBank/DDBJ databases">
        <title>Transmission dynamics of multidrug resistant bacteria on intensive care unit surfaces.</title>
        <authorList>
            <person name="D'Souza A.W."/>
            <person name="Potter R.F."/>
            <person name="Wallace M."/>
            <person name="Shupe A."/>
            <person name="Patel S."/>
            <person name="Sun S."/>
            <person name="Gul D."/>
            <person name="Kwon J.H."/>
            <person name="Andleeb S."/>
            <person name="Burnham C.-A.D."/>
            <person name="Dantas G."/>
        </authorList>
    </citation>
    <scope>NUCLEOTIDE SEQUENCE [LARGE SCALE GENOMIC DNA]</scope>
    <source>
        <strain evidence="6 7">AS_373</strain>
    </source>
</reference>
<evidence type="ECO:0000256" key="3">
    <source>
        <dbReference type="ARBA" id="ARBA00023125"/>
    </source>
</evidence>
<dbReference type="OrthoDB" id="8679465at2"/>
<dbReference type="CDD" id="cd08421">
    <property type="entry name" value="PBP2_LTTR_like_1"/>
    <property type="match status" value="1"/>
</dbReference>
<evidence type="ECO:0000256" key="2">
    <source>
        <dbReference type="ARBA" id="ARBA00023015"/>
    </source>
</evidence>
<dbReference type="Pfam" id="PF03466">
    <property type="entry name" value="LysR_substrate"/>
    <property type="match status" value="1"/>
</dbReference>
<evidence type="ECO:0000313" key="7">
    <source>
        <dbReference type="Proteomes" id="UP000275331"/>
    </source>
</evidence>
<keyword evidence="4" id="KW-0804">Transcription</keyword>
<keyword evidence="3" id="KW-0238">DNA-binding</keyword>
<dbReference type="Gene3D" id="1.10.10.10">
    <property type="entry name" value="Winged helix-like DNA-binding domain superfamily/Winged helix DNA-binding domain"/>
    <property type="match status" value="1"/>
</dbReference>
<comment type="caution">
    <text evidence="6">The sequence shown here is derived from an EMBL/GenBank/DDBJ whole genome shotgun (WGS) entry which is preliminary data.</text>
</comment>
<proteinExistence type="inferred from homology"/>
<dbReference type="Pfam" id="PF00126">
    <property type="entry name" value="HTH_1"/>
    <property type="match status" value="1"/>
</dbReference>
<keyword evidence="2" id="KW-0805">Transcription regulation</keyword>
<dbReference type="AlphaFoldDB" id="A0A427V8A0"/>
<dbReference type="PROSITE" id="PS50931">
    <property type="entry name" value="HTH_LYSR"/>
    <property type="match status" value="1"/>
</dbReference>
<dbReference type="InterPro" id="IPR036390">
    <property type="entry name" value="WH_DNA-bd_sf"/>
</dbReference>
<evidence type="ECO:0000256" key="1">
    <source>
        <dbReference type="ARBA" id="ARBA00009437"/>
    </source>
</evidence>
<name>A0A427V8A0_9ENTR</name>
<organism evidence="6 7">
    <name type="scientific">Atlantibacter subterraneus</name>
    <dbReference type="NCBI Taxonomy" id="255519"/>
    <lineage>
        <taxon>Bacteria</taxon>
        <taxon>Pseudomonadati</taxon>
        <taxon>Pseudomonadota</taxon>
        <taxon>Gammaproteobacteria</taxon>
        <taxon>Enterobacterales</taxon>
        <taxon>Enterobacteriaceae</taxon>
        <taxon>Atlantibacter</taxon>
    </lineage>
</organism>
<dbReference type="SUPFAM" id="SSF53850">
    <property type="entry name" value="Periplasmic binding protein-like II"/>
    <property type="match status" value="1"/>
</dbReference>
<protein>
    <submittedName>
        <fullName evidence="6">LysR family transcriptional regulator</fullName>
    </submittedName>
</protein>
<dbReference type="PANTHER" id="PTHR30419:SF2">
    <property type="entry name" value="LYSR FAMILY TRANSCRIPTIONAL REGULATOR"/>
    <property type="match status" value="1"/>
</dbReference>
<dbReference type="Proteomes" id="UP000275331">
    <property type="component" value="Unassembled WGS sequence"/>
</dbReference>
<evidence type="ECO:0000313" key="6">
    <source>
        <dbReference type="EMBL" id="RSE29008.1"/>
    </source>
</evidence>
<dbReference type="InterPro" id="IPR050950">
    <property type="entry name" value="HTH-type_LysR_regulators"/>
</dbReference>
<dbReference type="InterPro" id="IPR036388">
    <property type="entry name" value="WH-like_DNA-bd_sf"/>
</dbReference>
<dbReference type="GO" id="GO:0003677">
    <property type="term" value="F:DNA binding"/>
    <property type="evidence" value="ECO:0007669"/>
    <property type="project" value="UniProtKB-KW"/>
</dbReference>
<accession>A0A427V8A0</accession>
<dbReference type="PANTHER" id="PTHR30419">
    <property type="entry name" value="HTH-TYPE TRANSCRIPTIONAL REGULATOR YBHD"/>
    <property type="match status" value="1"/>
</dbReference>
<gene>
    <name evidence="6" type="ORF">EGT71_00355</name>
</gene>
<evidence type="ECO:0000256" key="4">
    <source>
        <dbReference type="ARBA" id="ARBA00023163"/>
    </source>
</evidence>
<sequence length="292" mass="31622">MRLDLADLKLFLCIVDAGSITQGALRANLALASASERLRNIEQDAGVQLLERHARGIRTTAAGKAFERHARLILEQQSQLKSELNSFASGAQQTLRLYANTSALSEFLPARLARWLAAHPDLHVELEERTSSDIVTCLVNGVGEAGIVSDAVDPQGLLLHPLTTDNLALIVASGHPLASQKTVHFADVQDLPFVGLYPGSALQEHIHAHASRPLTLRIRMNTFEGVGEMVAQGIGIGVLPLSIAARYQPRYGYAIVPLADGWAQRQLCFCCRDAATLSPAMQSLLEQLLADR</sequence>
<evidence type="ECO:0000259" key="5">
    <source>
        <dbReference type="PROSITE" id="PS50931"/>
    </source>
</evidence>
<dbReference type="EMBL" id="RHXB01000001">
    <property type="protein sequence ID" value="RSE29008.1"/>
    <property type="molecule type" value="Genomic_DNA"/>
</dbReference>
<dbReference type="InterPro" id="IPR000847">
    <property type="entry name" value="LysR_HTH_N"/>
</dbReference>
<dbReference type="GO" id="GO:0003700">
    <property type="term" value="F:DNA-binding transcription factor activity"/>
    <property type="evidence" value="ECO:0007669"/>
    <property type="project" value="InterPro"/>
</dbReference>
<feature type="domain" description="HTH lysR-type" evidence="5">
    <location>
        <begin position="3"/>
        <end position="60"/>
    </location>
</feature>
<dbReference type="SUPFAM" id="SSF46785">
    <property type="entry name" value="Winged helix' DNA-binding domain"/>
    <property type="match status" value="1"/>
</dbReference>
<dbReference type="Gene3D" id="3.40.190.290">
    <property type="match status" value="1"/>
</dbReference>
<dbReference type="InterPro" id="IPR005119">
    <property type="entry name" value="LysR_subst-bd"/>
</dbReference>
<dbReference type="RefSeq" id="WP_125295356.1">
    <property type="nucleotide sequence ID" value="NZ_JAPTZM010000001.1"/>
</dbReference>
<dbReference type="GO" id="GO:0005829">
    <property type="term" value="C:cytosol"/>
    <property type="evidence" value="ECO:0007669"/>
    <property type="project" value="TreeGrafter"/>
</dbReference>
<comment type="similarity">
    <text evidence="1">Belongs to the LysR transcriptional regulatory family.</text>
</comment>